<protein>
    <recommendedName>
        <fullName evidence="3">Acetyltransferase</fullName>
    </recommendedName>
</protein>
<sequence>MIMRYLRNKFYYYKYSISEMCNLGEVYINGLKYAINIDAKKIGEKGLSKTIITSKNGGQIKINKNSIIREGCKIENNGKGVIEIGFDTNINENTMIKTNGNANIIIKNNCEISWNCQILGSDFHQILYNSKIKKSFCADVFIGEHVWIGTNSIILKNTKIGNNCVIQANSLVIGQFPDNCLIGGNPAKILKYNINFRNLSSEEKKGFL</sequence>
<name>A0A4Q1ALX6_9BACT</name>
<dbReference type="Proteomes" id="UP000289758">
    <property type="component" value="Unassembled WGS sequence"/>
</dbReference>
<dbReference type="EMBL" id="PDKK01000004">
    <property type="protein sequence ID" value="RXK06392.1"/>
    <property type="molecule type" value="Genomic_DNA"/>
</dbReference>
<dbReference type="Pfam" id="PF00132">
    <property type="entry name" value="Hexapep"/>
    <property type="match status" value="1"/>
</dbReference>
<evidence type="ECO:0000313" key="2">
    <source>
        <dbReference type="Proteomes" id="UP000289758"/>
    </source>
</evidence>
<dbReference type="InterPro" id="IPR001451">
    <property type="entry name" value="Hexapep"/>
</dbReference>
<dbReference type="PANTHER" id="PTHR23416:SF78">
    <property type="entry name" value="LIPOPOLYSACCHARIDE BIOSYNTHESIS O-ACETYL TRANSFERASE WBBJ-RELATED"/>
    <property type="match status" value="1"/>
</dbReference>
<dbReference type="OrthoDB" id="5348823at2"/>
<dbReference type="InterPro" id="IPR011004">
    <property type="entry name" value="Trimer_LpxA-like_sf"/>
</dbReference>
<gene>
    <name evidence="1" type="ORF">CRV07_06785</name>
</gene>
<comment type="caution">
    <text evidence="1">The sequence shown here is derived from an EMBL/GenBank/DDBJ whole genome shotgun (WGS) entry which is preliminary data.</text>
</comment>
<dbReference type="PANTHER" id="PTHR23416">
    <property type="entry name" value="SIALIC ACID SYNTHASE-RELATED"/>
    <property type="match status" value="1"/>
</dbReference>
<dbReference type="SUPFAM" id="SSF51161">
    <property type="entry name" value="Trimeric LpxA-like enzymes"/>
    <property type="match status" value="1"/>
</dbReference>
<evidence type="ECO:0008006" key="3">
    <source>
        <dbReference type="Google" id="ProtNLM"/>
    </source>
</evidence>
<dbReference type="CDD" id="cd04647">
    <property type="entry name" value="LbH_MAT_like"/>
    <property type="match status" value="1"/>
</dbReference>
<evidence type="ECO:0000313" key="1">
    <source>
        <dbReference type="EMBL" id="RXK06392.1"/>
    </source>
</evidence>
<reference evidence="1 2" key="1">
    <citation type="submission" date="2017-10" db="EMBL/GenBank/DDBJ databases">
        <title>Genomics of the genus Arcobacter.</title>
        <authorList>
            <person name="Perez-Cataluna A."/>
            <person name="Figueras M.J."/>
        </authorList>
    </citation>
    <scope>NUCLEOTIDE SEQUENCE [LARGE SCALE GENOMIC DNA]</scope>
    <source>
        <strain evidence="1 2">CECT 8441</strain>
    </source>
</reference>
<dbReference type="AlphaFoldDB" id="A0A4Q1ALX6"/>
<dbReference type="InterPro" id="IPR051159">
    <property type="entry name" value="Hexapeptide_acetyltransf"/>
</dbReference>
<organism evidence="1 2">
    <name type="scientific">Halarcobacter ebronensis</name>
    <dbReference type="NCBI Taxonomy" id="1462615"/>
    <lineage>
        <taxon>Bacteria</taxon>
        <taxon>Pseudomonadati</taxon>
        <taxon>Campylobacterota</taxon>
        <taxon>Epsilonproteobacteria</taxon>
        <taxon>Campylobacterales</taxon>
        <taxon>Arcobacteraceae</taxon>
        <taxon>Halarcobacter</taxon>
    </lineage>
</organism>
<proteinExistence type="predicted"/>
<accession>A0A4Q1ALX6</accession>
<dbReference type="Gene3D" id="2.160.10.10">
    <property type="entry name" value="Hexapeptide repeat proteins"/>
    <property type="match status" value="1"/>
</dbReference>
<keyword evidence="2" id="KW-1185">Reference proteome</keyword>